<proteinExistence type="predicted"/>
<keyword evidence="3" id="KW-0808">Transferase</keyword>
<protein>
    <submittedName>
        <fullName evidence="3">Reverse transcriptase/maturase, group FT II introns</fullName>
    </submittedName>
</protein>
<dbReference type="GO" id="GO:0006974">
    <property type="term" value="P:DNA damage response"/>
    <property type="evidence" value="ECO:0007669"/>
    <property type="project" value="UniProtKB-KW"/>
</dbReference>
<dbReference type="PANTHER" id="PTHR34047">
    <property type="entry name" value="NUCLEAR INTRON MATURASE 1, MITOCHONDRIAL-RELATED"/>
    <property type="match status" value="1"/>
</dbReference>
<dbReference type="Proteomes" id="UP000042745">
    <property type="component" value="Unassembled WGS sequence"/>
</dbReference>
<dbReference type="InterPro" id="IPR030931">
    <property type="entry name" value="Group_II_RT_mat"/>
</dbReference>
<sequence>MSKLLDKILSRENMLEAYNQVKSNKGSAGIDGMTIEEMDNYLRQNWRLTKKLIKQRKYKPQPVLRVEIPKPDGGIRQLGIPTVMDRMIQQAIVQVMSPICEPHFSDTSYGFRPNRSCEKAIMKLLEYLSDGYEWIVDIDLEKFFDTVPQDRLMSLVHNIIEDGDTEPLIRKYLHSGVIINGQRYKTLVGTPQGGNLSPLLSNIMLNELDKELEKRGLRFVRYADDCVITVGSEAAAKRVMYSVSRFIEKRLGLKVNMTKTKISRPRELKYLGFGFWKSSSGWKSRPHQDSVRRFKLKLKKLTQRKWSIDLTRRIEQLNLSIRGWINYFSLGNMKSIVASIDERVRTRLRVIIWKQWKKKSRRLWGLLKLGVPKWIADKVSGWGDHYQLVAQKSVLKRAISKPVLEKRGLVSCLDYYLERHALKVS</sequence>
<gene>
    <name evidence="3" type="primary">ltrA</name>
    <name evidence="3" type="ORF">ERS019486_01782</name>
</gene>
<evidence type="ECO:0000256" key="1">
    <source>
        <dbReference type="ARBA" id="ARBA00022763"/>
    </source>
</evidence>
<dbReference type="NCBIfam" id="TIGR04416">
    <property type="entry name" value="group_II_RT_mat"/>
    <property type="match status" value="1"/>
</dbReference>
<dbReference type="PANTHER" id="PTHR34047:SF8">
    <property type="entry name" value="PROTEIN YKFC"/>
    <property type="match status" value="1"/>
</dbReference>
<organism evidence="3 4">
    <name type="scientific">Streptococcus pneumoniae</name>
    <dbReference type="NCBI Taxonomy" id="1313"/>
    <lineage>
        <taxon>Bacteria</taxon>
        <taxon>Bacillati</taxon>
        <taxon>Bacillota</taxon>
        <taxon>Bacilli</taxon>
        <taxon>Lactobacillales</taxon>
        <taxon>Streptococcaceae</taxon>
        <taxon>Streptococcus</taxon>
    </lineage>
</organism>
<dbReference type="Pfam" id="PF00078">
    <property type="entry name" value="RVT_1"/>
    <property type="match status" value="1"/>
</dbReference>
<dbReference type="InterPro" id="IPR043502">
    <property type="entry name" value="DNA/RNA_pol_sf"/>
</dbReference>
<name>A0AA87C7N4_STREE</name>
<dbReference type="AlphaFoldDB" id="A0AA87C7N4"/>
<dbReference type="CDD" id="cd01651">
    <property type="entry name" value="RT_G2_intron"/>
    <property type="match status" value="1"/>
</dbReference>
<keyword evidence="3" id="KW-0548">Nucleotidyltransferase</keyword>
<dbReference type="InterPro" id="IPR051083">
    <property type="entry name" value="GrpII_Intron_Splice-Mob/Def"/>
</dbReference>
<keyword evidence="3" id="KW-0695">RNA-directed DNA polymerase</keyword>
<evidence type="ECO:0000313" key="4">
    <source>
        <dbReference type="Proteomes" id="UP000042745"/>
    </source>
</evidence>
<evidence type="ECO:0000313" key="3">
    <source>
        <dbReference type="EMBL" id="CIS75502.1"/>
    </source>
</evidence>
<dbReference type="Pfam" id="PF08388">
    <property type="entry name" value="GIIM"/>
    <property type="match status" value="1"/>
</dbReference>
<dbReference type="GO" id="GO:0003964">
    <property type="term" value="F:RNA-directed DNA polymerase activity"/>
    <property type="evidence" value="ECO:0007669"/>
    <property type="project" value="UniProtKB-KW"/>
</dbReference>
<dbReference type="EMBL" id="CKGU01000033">
    <property type="protein sequence ID" value="CIS75502.1"/>
    <property type="molecule type" value="Genomic_DNA"/>
</dbReference>
<comment type="caution">
    <text evidence="3">The sequence shown here is derived from an EMBL/GenBank/DDBJ whole genome shotgun (WGS) entry which is preliminary data.</text>
</comment>
<evidence type="ECO:0000259" key="2">
    <source>
        <dbReference type="PROSITE" id="PS50878"/>
    </source>
</evidence>
<reference evidence="3 4" key="1">
    <citation type="submission" date="2015-03" db="EMBL/GenBank/DDBJ databases">
        <authorList>
            <consortium name="Pathogen Informatics"/>
            <person name="Murphy D."/>
        </authorList>
    </citation>
    <scope>NUCLEOTIDE SEQUENCE [LARGE SCALE GENOMIC DNA]</scope>
    <source>
        <strain evidence="4">type strain: N</strain>
    </source>
</reference>
<keyword evidence="1" id="KW-0227">DNA damage</keyword>
<accession>A0AA87C7N4</accession>
<dbReference type="PROSITE" id="PS50878">
    <property type="entry name" value="RT_POL"/>
    <property type="match status" value="1"/>
</dbReference>
<dbReference type="InterPro" id="IPR013597">
    <property type="entry name" value="Mat_intron_G2"/>
</dbReference>
<feature type="domain" description="Reverse transcriptase" evidence="2">
    <location>
        <begin position="49"/>
        <end position="275"/>
    </location>
</feature>
<dbReference type="InterPro" id="IPR000477">
    <property type="entry name" value="RT_dom"/>
</dbReference>
<dbReference type="SUPFAM" id="SSF56672">
    <property type="entry name" value="DNA/RNA polymerases"/>
    <property type="match status" value="1"/>
</dbReference>